<proteinExistence type="predicted"/>
<dbReference type="PROSITE" id="PS51350">
    <property type="entry name" value="PTS_HPR_DOM"/>
    <property type="match status" value="1"/>
</dbReference>
<dbReference type="Gene3D" id="3.30.1340.10">
    <property type="entry name" value="HPr-like"/>
    <property type="match status" value="1"/>
</dbReference>
<dbReference type="InterPro" id="IPR000032">
    <property type="entry name" value="HPr-like"/>
</dbReference>
<dbReference type="InterPro" id="IPR035895">
    <property type="entry name" value="HPr-like_sf"/>
</dbReference>
<keyword evidence="3" id="KW-1185">Reference proteome</keyword>
<name>A0ABS2FWL5_9FIRM</name>
<evidence type="ECO:0000313" key="3">
    <source>
        <dbReference type="Proteomes" id="UP000719500"/>
    </source>
</evidence>
<gene>
    <name evidence="2" type="ORF">H9X91_07350</name>
</gene>
<reference evidence="2 3" key="1">
    <citation type="journal article" date="2021" name="Sci. Rep.">
        <title>The distribution of antibiotic resistance genes in chicken gut microbiota commensals.</title>
        <authorList>
            <person name="Juricova H."/>
            <person name="Matiasovicova J."/>
            <person name="Kubasova T."/>
            <person name="Cejkova D."/>
            <person name="Rychlik I."/>
        </authorList>
    </citation>
    <scope>NUCLEOTIDE SEQUENCE [LARGE SCALE GENOMIC DNA]</scope>
    <source>
        <strain evidence="2 3">An411</strain>
    </source>
</reference>
<accession>A0ABS2FWL5</accession>
<comment type="caution">
    <text evidence="2">The sequence shown here is derived from an EMBL/GenBank/DDBJ whole genome shotgun (WGS) entry which is preliminary data.</text>
</comment>
<dbReference type="EMBL" id="JACSNX010000008">
    <property type="protein sequence ID" value="MBM6851251.1"/>
    <property type="molecule type" value="Genomic_DNA"/>
</dbReference>
<dbReference type="Proteomes" id="UP000719500">
    <property type="component" value="Unassembled WGS sequence"/>
</dbReference>
<dbReference type="CDD" id="cd00367">
    <property type="entry name" value="PTS-HPr_like"/>
    <property type="match status" value="1"/>
</dbReference>
<organism evidence="2 3">
    <name type="scientific">Oscillibacter valericigenes</name>
    <dbReference type="NCBI Taxonomy" id="351091"/>
    <lineage>
        <taxon>Bacteria</taxon>
        <taxon>Bacillati</taxon>
        <taxon>Bacillota</taxon>
        <taxon>Clostridia</taxon>
        <taxon>Eubacteriales</taxon>
        <taxon>Oscillospiraceae</taxon>
        <taxon>Oscillibacter</taxon>
    </lineage>
</organism>
<evidence type="ECO:0000313" key="2">
    <source>
        <dbReference type="EMBL" id="MBM6851251.1"/>
    </source>
</evidence>
<dbReference type="SUPFAM" id="SSF55594">
    <property type="entry name" value="HPr-like"/>
    <property type="match status" value="1"/>
</dbReference>
<protein>
    <submittedName>
        <fullName evidence="2">HPr family phosphocarrier protein</fullName>
    </submittedName>
</protein>
<dbReference type="InterPro" id="IPR050399">
    <property type="entry name" value="HPr"/>
</dbReference>
<dbReference type="PRINTS" id="PR00107">
    <property type="entry name" value="PHOSPHOCPHPR"/>
</dbReference>
<feature type="domain" description="HPr" evidence="1">
    <location>
        <begin position="2"/>
        <end position="85"/>
    </location>
</feature>
<dbReference type="RefSeq" id="WP_204803953.1">
    <property type="nucleotide sequence ID" value="NZ_JACSNX010000008.1"/>
</dbReference>
<dbReference type="NCBIfam" id="TIGR01003">
    <property type="entry name" value="PTS_HPr_family"/>
    <property type="match status" value="1"/>
</dbReference>
<dbReference type="PANTHER" id="PTHR33705">
    <property type="entry name" value="PHOSPHOCARRIER PROTEIN HPR"/>
    <property type="match status" value="1"/>
</dbReference>
<dbReference type="PANTHER" id="PTHR33705:SF5">
    <property type="entry name" value="HPR-LIKE PROTEIN CRH"/>
    <property type="match status" value="1"/>
</dbReference>
<dbReference type="Pfam" id="PF00381">
    <property type="entry name" value="PTS-HPr"/>
    <property type="match status" value="1"/>
</dbReference>
<sequence length="85" mass="8905">MQFTKEVKVQVPDGLHHQTAATFIQTANRFSSLIRVTYGTNNVNAKSLLGVLSLSIGMGALVTLTAEGDDAEAAVSALEQCLLGA</sequence>
<evidence type="ECO:0000259" key="1">
    <source>
        <dbReference type="PROSITE" id="PS51350"/>
    </source>
</evidence>